<feature type="region of interest" description="Disordered" evidence="1">
    <location>
        <begin position="510"/>
        <end position="545"/>
    </location>
</feature>
<protein>
    <recommendedName>
        <fullName evidence="2">Fungal lipase-type domain-containing protein</fullName>
    </recommendedName>
</protein>
<feature type="compositionally biased region" description="Basic and acidic residues" evidence="1">
    <location>
        <begin position="36"/>
        <end position="47"/>
    </location>
</feature>
<evidence type="ECO:0000313" key="4">
    <source>
        <dbReference type="Proteomes" id="UP000243519"/>
    </source>
</evidence>
<dbReference type="AlphaFoldDB" id="A0A178FKX8"/>
<evidence type="ECO:0000259" key="2">
    <source>
        <dbReference type="Pfam" id="PF01764"/>
    </source>
</evidence>
<sequence length="623" mass="69273">MMLSRKHRPAPSVKSLPISPPLPFPPAYYHQHGHEHHHDHARDAKQAPDHAEIYPQMAPRDYPDYAAVPGPAPDVNLAVEQSYFDLRGQHHHHHHHHLHHHQERHEQYPFSPNDYSYEFNSYSAPRLPPSPPTSPPYVAAAPREDRDSYPASLASLPRSLKSAGHRRGTRSMGSATAVSQPSRLSRGGSATTDVGQASDVSIDLTDMLSDKLDEVINHMDMQVFSGRERDLYLDVDAGPAGPDAASKTSSGRSFLRSSTSASHKTNYFAKAYHYANSRLPPRLVPLNLFISTWPLLCLAAQSSQSAYNRPSPVERETHVEGDPYLGTKAMVIKSVALDHMNLIVFAVRGTTRSSFTDWATNMNAEPATPTGFLDDPGNLCHAGFLSVARKMVRPVAMRLEQLLAENPARSKFSLVITGHSAGGAVASLLYAHILSSTLRSELIYLRDRFKRIHCFTFGSPPVSLLPINKPSDPRYAKWLFYTFVNEGDPVCRADKPYIRSLINLYKAPIPSTQGSRSRSSTTSSKPSKLAFLKDRRESTDKSDFETEVTWPIPSPTLTLPGCLIVLRGDKHNPRDKDVVEAYLTNNEQMAGVVFGDVMMHMMILYERRIQLLATDAVTARAAR</sequence>
<gene>
    <name evidence="3" type="ORF">A7D00_3628</name>
</gene>
<dbReference type="InterPro" id="IPR029058">
    <property type="entry name" value="AB_hydrolase_fold"/>
</dbReference>
<dbReference type="EMBL" id="LHPN01000004">
    <property type="protein sequence ID" value="OAL72626.1"/>
    <property type="molecule type" value="Genomic_DNA"/>
</dbReference>
<evidence type="ECO:0000313" key="3">
    <source>
        <dbReference type="EMBL" id="OAL72626.1"/>
    </source>
</evidence>
<accession>A0A178FKX8</accession>
<feature type="region of interest" description="Disordered" evidence="1">
    <location>
        <begin position="89"/>
        <end position="195"/>
    </location>
</feature>
<dbReference type="PANTHER" id="PTHR46023:SF6">
    <property type="entry name" value="LIPASE CLASS 3 FAMILY PROTEIN"/>
    <property type="match status" value="1"/>
</dbReference>
<dbReference type="InterPro" id="IPR002921">
    <property type="entry name" value="Fungal_lipase-type"/>
</dbReference>
<feature type="compositionally biased region" description="Basic residues" evidence="1">
    <location>
        <begin position="89"/>
        <end position="102"/>
    </location>
</feature>
<dbReference type="Proteomes" id="UP000243519">
    <property type="component" value="Unassembled WGS sequence"/>
</dbReference>
<organism evidence="3 4">
    <name type="scientific">Trichophyton violaceum</name>
    <dbReference type="NCBI Taxonomy" id="34388"/>
    <lineage>
        <taxon>Eukaryota</taxon>
        <taxon>Fungi</taxon>
        <taxon>Dikarya</taxon>
        <taxon>Ascomycota</taxon>
        <taxon>Pezizomycotina</taxon>
        <taxon>Eurotiomycetes</taxon>
        <taxon>Eurotiomycetidae</taxon>
        <taxon>Onygenales</taxon>
        <taxon>Arthrodermataceae</taxon>
        <taxon>Trichophyton</taxon>
    </lineage>
</organism>
<dbReference type="PANTHER" id="PTHR46023">
    <property type="entry name" value="LIPASE CLASS 3 PROTEIN-LIKE"/>
    <property type="match status" value="1"/>
</dbReference>
<dbReference type="Gene3D" id="3.40.50.1820">
    <property type="entry name" value="alpha/beta hydrolase"/>
    <property type="match status" value="1"/>
</dbReference>
<dbReference type="Pfam" id="PF01764">
    <property type="entry name" value="Lipase_3"/>
    <property type="match status" value="1"/>
</dbReference>
<evidence type="ECO:0000256" key="1">
    <source>
        <dbReference type="SAM" id="MobiDB-lite"/>
    </source>
</evidence>
<keyword evidence="4" id="KW-1185">Reference proteome</keyword>
<feature type="compositionally biased region" description="Pro residues" evidence="1">
    <location>
        <begin position="126"/>
        <end position="135"/>
    </location>
</feature>
<dbReference type="CDD" id="cd00519">
    <property type="entry name" value="Lipase_3"/>
    <property type="match status" value="1"/>
</dbReference>
<feature type="compositionally biased region" description="Basic and acidic residues" evidence="1">
    <location>
        <begin position="531"/>
        <end position="544"/>
    </location>
</feature>
<reference evidence="3 4" key="1">
    <citation type="submission" date="2016-05" db="EMBL/GenBank/DDBJ databases">
        <title>Genome sequencing of Trichophyton violaceum CMCC(F)T3l isolated from hair.</title>
        <authorList>
            <person name="Zhan P."/>
            <person name="Tao Y."/>
            <person name="Liu W."/>
        </authorList>
    </citation>
    <scope>NUCLEOTIDE SEQUENCE [LARGE SCALE GENOMIC DNA]</scope>
    <source>
        <strain evidence="4">CMCC(F)T3l</strain>
    </source>
</reference>
<proteinExistence type="predicted"/>
<feature type="region of interest" description="Disordered" evidence="1">
    <location>
        <begin position="1"/>
        <end position="47"/>
    </location>
</feature>
<dbReference type="GO" id="GO:0006629">
    <property type="term" value="P:lipid metabolic process"/>
    <property type="evidence" value="ECO:0007669"/>
    <property type="project" value="InterPro"/>
</dbReference>
<dbReference type="OrthoDB" id="438440at2759"/>
<comment type="caution">
    <text evidence="3">The sequence shown here is derived from an EMBL/GenBank/DDBJ whole genome shotgun (WGS) entry which is preliminary data.</text>
</comment>
<name>A0A178FKX8_TRIVO</name>
<feature type="compositionally biased region" description="Low complexity" evidence="1">
    <location>
        <begin position="510"/>
        <end position="528"/>
    </location>
</feature>
<feature type="domain" description="Fungal lipase-type" evidence="2">
    <location>
        <begin position="344"/>
        <end position="493"/>
    </location>
</feature>
<dbReference type="SUPFAM" id="SSF53474">
    <property type="entry name" value="alpha/beta-Hydrolases"/>
    <property type="match status" value="1"/>
</dbReference>
<feature type="compositionally biased region" description="Polar residues" evidence="1">
    <location>
        <begin position="171"/>
        <end position="195"/>
    </location>
</feature>